<dbReference type="Proteomes" id="UP000229056">
    <property type="component" value="Unassembled WGS sequence"/>
</dbReference>
<organism evidence="1 2">
    <name type="scientific">Candidatus Buchananbacteria bacterium CG10_big_fil_rev_8_21_14_0_10_33_19</name>
    <dbReference type="NCBI Taxonomy" id="1974525"/>
    <lineage>
        <taxon>Bacteria</taxon>
        <taxon>Candidatus Buchananiibacteriota</taxon>
    </lineage>
</organism>
<name>A0A2H0W3G5_9BACT</name>
<proteinExistence type="predicted"/>
<comment type="caution">
    <text evidence="1">The sequence shown here is derived from an EMBL/GenBank/DDBJ whole genome shotgun (WGS) entry which is preliminary data.</text>
</comment>
<sequence>MGFVLKPEQIFGDAGTSSKHKTFKLLELSLAEADAFQDNWLSRIKFNCGLEKTELTARDLIVGRIFIVIYDSGKIDRFEIIKNRKLKFFLKKDEYLVCDFTGDLFIGGRVILEEFNPRKESRLRMPKGRIKRIILIYN</sequence>
<accession>A0A2H0W3G5</accession>
<gene>
    <name evidence="1" type="ORF">COT80_04005</name>
</gene>
<dbReference type="EMBL" id="PEZY01000012">
    <property type="protein sequence ID" value="PIS05905.1"/>
    <property type="molecule type" value="Genomic_DNA"/>
</dbReference>
<protein>
    <submittedName>
        <fullName evidence="1">Uncharacterized protein</fullName>
    </submittedName>
</protein>
<dbReference type="AlphaFoldDB" id="A0A2H0W3G5"/>
<evidence type="ECO:0000313" key="2">
    <source>
        <dbReference type="Proteomes" id="UP000229056"/>
    </source>
</evidence>
<reference evidence="2" key="1">
    <citation type="submission" date="2017-09" db="EMBL/GenBank/DDBJ databases">
        <title>Depth-based differentiation of microbial function through sediment-hosted aquifers and enrichment of novel symbionts in the deep terrestrial subsurface.</title>
        <authorList>
            <person name="Probst A.J."/>
            <person name="Ladd B."/>
            <person name="Jarett J.K."/>
            <person name="Geller-Mcgrath D.E."/>
            <person name="Sieber C.M.K."/>
            <person name="Emerson J.B."/>
            <person name="Anantharaman K."/>
            <person name="Thomas B.C."/>
            <person name="Malmstrom R."/>
            <person name="Stieglmeier M."/>
            <person name="Klingl A."/>
            <person name="Woyke T."/>
            <person name="Ryan C.M."/>
            <person name="Banfield J.F."/>
        </authorList>
    </citation>
    <scope>NUCLEOTIDE SEQUENCE [LARGE SCALE GENOMIC DNA]</scope>
</reference>
<evidence type="ECO:0000313" key="1">
    <source>
        <dbReference type="EMBL" id="PIS05905.1"/>
    </source>
</evidence>